<feature type="transmembrane region" description="Helical" evidence="1">
    <location>
        <begin position="53"/>
        <end position="74"/>
    </location>
</feature>
<keyword evidence="1" id="KW-0472">Membrane</keyword>
<protein>
    <recommendedName>
        <fullName evidence="4">TM2 domain-containing protein</fullName>
    </recommendedName>
</protein>
<proteinExistence type="predicted"/>
<feature type="transmembrane region" description="Helical" evidence="1">
    <location>
        <begin position="80"/>
        <end position="97"/>
    </location>
</feature>
<dbReference type="OrthoDB" id="9816361at2"/>
<evidence type="ECO:0000256" key="1">
    <source>
        <dbReference type="SAM" id="Phobius"/>
    </source>
</evidence>
<organism evidence="2 3">
    <name type="scientific">Hymenobacter glacialis</name>
    <dbReference type="NCBI Taxonomy" id="1908236"/>
    <lineage>
        <taxon>Bacteria</taxon>
        <taxon>Pseudomonadati</taxon>
        <taxon>Bacteroidota</taxon>
        <taxon>Cytophagia</taxon>
        <taxon>Cytophagales</taxon>
        <taxon>Hymenobacteraceae</taxon>
        <taxon>Hymenobacter</taxon>
    </lineage>
</organism>
<keyword evidence="1" id="KW-1133">Transmembrane helix</keyword>
<keyword evidence="3" id="KW-1185">Reference proteome</keyword>
<evidence type="ECO:0000313" key="2">
    <source>
        <dbReference type="EMBL" id="OGX86700.1"/>
    </source>
</evidence>
<feature type="transmembrane region" description="Helical" evidence="1">
    <location>
        <begin position="20"/>
        <end position="41"/>
    </location>
</feature>
<dbReference type="EMBL" id="MDZC01000047">
    <property type="protein sequence ID" value="OGX86700.1"/>
    <property type="molecule type" value="Genomic_DNA"/>
</dbReference>
<dbReference type="AlphaFoldDB" id="A0A1G1T752"/>
<sequence length="136" mass="15005">MKARLPHAARHDEPNPPERYRSRGIALLLAIVPFFFSILGLHRFYLGYTGHGVAYLLGIMVAIFLLYLGAVGIAFGSNGFTAIVLLGFLMATVLYGLQISDVVQIINGSLKPKNGEYNPGFFKTKPRTEVPVPEQR</sequence>
<evidence type="ECO:0008006" key="4">
    <source>
        <dbReference type="Google" id="ProtNLM"/>
    </source>
</evidence>
<dbReference type="Proteomes" id="UP000177791">
    <property type="component" value="Unassembled WGS sequence"/>
</dbReference>
<comment type="caution">
    <text evidence="2">The sequence shown here is derived from an EMBL/GenBank/DDBJ whole genome shotgun (WGS) entry which is preliminary data.</text>
</comment>
<accession>A0A1G1T752</accession>
<evidence type="ECO:0000313" key="3">
    <source>
        <dbReference type="Proteomes" id="UP000177791"/>
    </source>
</evidence>
<keyword evidence="1" id="KW-0812">Transmembrane</keyword>
<dbReference type="RefSeq" id="WP_070733666.1">
    <property type="nucleotide sequence ID" value="NZ_MDZC01000047.1"/>
</dbReference>
<name>A0A1G1T752_9BACT</name>
<reference evidence="2 3" key="1">
    <citation type="submission" date="2016-08" db="EMBL/GenBank/DDBJ databases">
        <title>Hymenobacter coccineus sp. nov., Hymenobacter lapidarius sp. nov. and Hymenobacter glacialis sp. nov., isolated from Antarctic soil.</title>
        <authorList>
            <person name="Sedlacek I."/>
            <person name="Kralova S."/>
            <person name="Kyrova K."/>
            <person name="Maslanova I."/>
            <person name="Stankova E."/>
            <person name="Vrbovska V."/>
            <person name="Nemec M."/>
            <person name="Bartak M."/>
            <person name="Svec P."/>
            <person name="Busse H.-J."/>
            <person name="Pantucek R."/>
        </authorList>
    </citation>
    <scope>NUCLEOTIDE SEQUENCE [LARGE SCALE GENOMIC DNA]</scope>
    <source>
        <strain evidence="2 3">CCM 8648</strain>
    </source>
</reference>
<gene>
    <name evidence="2" type="ORF">BEN48_12235</name>
</gene>